<keyword evidence="4" id="KW-1185">Reference proteome</keyword>
<feature type="coiled-coil region" evidence="1">
    <location>
        <begin position="489"/>
        <end position="523"/>
    </location>
</feature>
<organism evidence="3 4">
    <name type="scientific">Kingdonia uniflora</name>
    <dbReference type="NCBI Taxonomy" id="39325"/>
    <lineage>
        <taxon>Eukaryota</taxon>
        <taxon>Viridiplantae</taxon>
        <taxon>Streptophyta</taxon>
        <taxon>Embryophyta</taxon>
        <taxon>Tracheophyta</taxon>
        <taxon>Spermatophyta</taxon>
        <taxon>Magnoliopsida</taxon>
        <taxon>Ranunculales</taxon>
        <taxon>Circaeasteraceae</taxon>
        <taxon>Kingdonia</taxon>
    </lineage>
</organism>
<feature type="coiled-coil region" evidence="1">
    <location>
        <begin position="248"/>
        <end position="275"/>
    </location>
</feature>
<proteinExistence type="predicted"/>
<dbReference type="PANTHER" id="PTHR37761">
    <property type="entry name" value="OS09G0108400 PROTEIN"/>
    <property type="match status" value="1"/>
</dbReference>
<dbReference type="PANTHER" id="PTHR37761:SF2">
    <property type="entry name" value="OS09G0108400 PROTEIN"/>
    <property type="match status" value="1"/>
</dbReference>
<name>A0A7J7NPI2_9MAGN</name>
<gene>
    <name evidence="3" type="ORF">GIB67_038520</name>
</gene>
<sequence>MAGLLAWAADVVGGSGQDNNNNEENNQFSSVVIFTPEQQRYAQELELKSNSLKRSIQDLRLRIPPPDISQRLPHLHAHSLASNADLALQLSAHSTTKQQEEEHKCKKEKANAPITVTLKALLTHLPLKHEMEENNCNKAQSRGIMLQEENAAYEKAISTCEWKIQEKLGETDLLQSKLKSYVEEETRSVGSGKLFADSLLEGEVQSTPYKDKEKIRVAEALNDPRARRAAVVAAVRCTLTVEAALLRSENLVIRNAELEHRLEEMQAIQKELVKEAVQHELAEHLANVTTGLEERLRITIEEKALVEGDLEATHRRLKTLTLEKDAGEQTLREQLAELGALHLRIRFLKEKMQTRSQARFNSRVATWVGFYTEFYFGKRGLARKPLVRSYIDPASERKTQEERWFWYIVLRDQVQNCVSREVVLRAMAIEDVKAANCEGPGYGLLGEEMEITENHLRREVEVIQTEINQSSKLDDCKTTIEDQKHTASNTVMLDKLEAKRKELNLMEEKVQELEKRWMLVQQNSLSQPSPAQREKILDKQLHSLIEQLASKQAQAESLVGEIHVKERELETLNGFRRRLDNGAMEVNTRSRLGQSSSWRRSSPDFIIETHLRQPYVGDRTPNQQRLMLFRSAFVLYILILHVLVFIKLSF</sequence>
<accession>A0A7J7NPI2</accession>
<keyword evidence="2" id="KW-1133">Transmembrane helix</keyword>
<feature type="transmembrane region" description="Helical" evidence="2">
    <location>
        <begin position="627"/>
        <end position="646"/>
    </location>
</feature>
<reference evidence="3 4" key="1">
    <citation type="journal article" date="2020" name="IScience">
        <title>Genome Sequencing of the Endangered Kingdonia uniflora (Circaeasteraceae, Ranunculales) Reveals Potential Mechanisms of Evolutionary Specialization.</title>
        <authorList>
            <person name="Sun Y."/>
            <person name="Deng T."/>
            <person name="Zhang A."/>
            <person name="Moore M.J."/>
            <person name="Landis J.B."/>
            <person name="Lin N."/>
            <person name="Zhang H."/>
            <person name="Zhang X."/>
            <person name="Huang J."/>
            <person name="Zhang X."/>
            <person name="Sun H."/>
            <person name="Wang H."/>
        </authorList>
    </citation>
    <scope>NUCLEOTIDE SEQUENCE [LARGE SCALE GENOMIC DNA]</scope>
    <source>
        <strain evidence="3">TB1705</strain>
        <tissue evidence="3">Leaf</tissue>
    </source>
</reference>
<dbReference type="EMBL" id="JACGCM010000671">
    <property type="protein sequence ID" value="KAF6169023.1"/>
    <property type="molecule type" value="Genomic_DNA"/>
</dbReference>
<comment type="caution">
    <text evidence="3">The sequence shown here is derived from an EMBL/GenBank/DDBJ whole genome shotgun (WGS) entry which is preliminary data.</text>
</comment>
<dbReference type="Proteomes" id="UP000541444">
    <property type="component" value="Unassembled WGS sequence"/>
</dbReference>
<evidence type="ECO:0000256" key="1">
    <source>
        <dbReference type="SAM" id="Coils"/>
    </source>
</evidence>
<keyword evidence="2" id="KW-0812">Transmembrane</keyword>
<dbReference type="AlphaFoldDB" id="A0A7J7NPI2"/>
<evidence type="ECO:0000256" key="2">
    <source>
        <dbReference type="SAM" id="Phobius"/>
    </source>
</evidence>
<keyword evidence="2" id="KW-0472">Membrane</keyword>
<evidence type="ECO:0000313" key="4">
    <source>
        <dbReference type="Proteomes" id="UP000541444"/>
    </source>
</evidence>
<protein>
    <submittedName>
        <fullName evidence="3">Uncharacterized protein</fullName>
    </submittedName>
</protein>
<evidence type="ECO:0000313" key="3">
    <source>
        <dbReference type="EMBL" id="KAF6169023.1"/>
    </source>
</evidence>
<dbReference type="OrthoDB" id="1934337at2759"/>
<keyword evidence="1" id="KW-0175">Coiled coil</keyword>